<keyword evidence="4" id="KW-1185">Reference proteome</keyword>
<dbReference type="PANTHER" id="PTHR38342:SF2">
    <property type="entry name" value="INNER MEMBRANE OR EXPORTED"/>
    <property type="match status" value="1"/>
</dbReference>
<sequence length="204" mass="21893">MNETERRRFLRAALAGASLTLAGTAAGQDDSDGEDDNEGNDSDGLVTVQSNESVGATVERIEEDIEDNDDLILVTTVDHARNAQSAGLDLRPTTLILFGNPNLGTKLMQASQTAGIDLPQKLLVWQAEDGTVNVTYNDPAWLADRHEVEGREDVPNTISERAPVAGDRTVSESAVRVRPPADAPAPPTFRARRGDNDSCSPKQC</sequence>
<reference evidence="3 4" key="1">
    <citation type="journal article" date="2019" name="Int. J. Syst. Evol. Microbiol.">
        <title>The Global Catalogue of Microorganisms (GCM) 10K type strain sequencing project: providing services to taxonomists for standard genome sequencing and annotation.</title>
        <authorList>
            <consortium name="The Broad Institute Genomics Platform"/>
            <consortium name="The Broad Institute Genome Sequencing Center for Infectious Disease"/>
            <person name="Wu L."/>
            <person name="Ma J."/>
        </authorList>
    </citation>
    <scope>NUCLEOTIDE SEQUENCE [LARGE SCALE GENOMIC DNA]</scope>
    <source>
        <strain evidence="3 4">DT72</strain>
    </source>
</reference>
<comment type="caution">
    <text evidence="3">The sequence shown here is derived from an EMBL/GenBank/DDBJ whole genome shotgun (WGS) entry which is preliminary data.</text>
</comment>
<evidence type="ECO:0000313" key="4">
    <source>
        <dbReference type="Proteomes" id="UP001596407"/>
    </source>
</evidence>
<dbReference type="RefSeq" id="WP_382210323.1">
    <property type="nucleotide sequence ID" value="NZ_JBHSZH010000005.1"/>
</dbReference>
<proteinExistence type="predicted"/>
<feature type="domain" description="DUF302" evidence="2">
    <location>
        <begin position="77"/>
        <end position="139"/>
    </location>
</feature>
<organism evidence="3 4">
    <name type="scientific">Halorussus caseinilyticus</name>
    <dbReference type="NCBI Taxonomy" id="3034025"/>
    <lineage>
        <taxon>Archaea</taxon>
        <taxon>Methanobacteriati</taxon>
        <taxon>Methanobacteriota</taxon>
        <taxon>Stenosarchaea group</taxon>
        <taxon>Halobacteria</taxon>
        <taxon>Halobacteriales</taxon>
        <taxon>Haladaptataceae</taxon>
        <taxon>Halorussus</taxon>
    </lineage>
</organism>
<gene>
    <name evidence="3" type="ORF">ACFQJ6_22065</name>
</gene>
<dbReference type="InterPro" id="IPR005180">
    <property type="entry name" value="DUF302"/>
</dbReference>
<dbReference type="InterPro" id="IPR035923">
    <property type="entry name" value="TT1751-like_sf"/>
</dbReference>
<evidence type="ECO:0000256" key="1">
    <source>
        <dbReference type="SAM" id="MobiDB-lite"/>
    </source>
</evidence>
<dbReference type="AlphaFoldDB" id="A0ABD5WPD9"/>
<evidence type="ECO:0000313" key="3">
    <source>
        <dbReference type="EMBL" id="MFC7082366.1"/>
    </source>
</evidence>
<dbReference type="Pfam" id="PF03625">
    <property type="entry name" value="DUF302"/>
    <property type="match status" value="1"/>
</dbReference>
<dbReference type="Gene3D" id="3.30.310.70">
    <property type="entry name" value="TT1751-like domain"/>
    <property type="match status" value="1"/>
</dbReference>
<evidence type="ECO:0000259" key="2">
    <source>
        <dbReference type="Pfam" id="PF03625"/>
    </source>
</evidence>
<dbReference type="PROSITE" id="PS51318">
    <property type="entry name" value="TAT"/>
    <property type="match status" value="1"/>
</dbReference>
<feature type="compositionally biased region" description="Acidic residues" evidence="1">
    <location>
        <begin position="29"/>
        <end position="41"/>
    </location>
</feature>
<dbReference type="EMBL" id="JBHSZH010000005">
    <property type="protein sequence ID" value="MFC7082366.1"/>
    <property type="molecule type" value="Genomic_DNA"/>
</dbReference>
<name>A0ABD5WPD9_9EURY</name>
<dbReference type="PANTHER" id="PTHR38342">
    <property type="entry name" value="SLR5037 PROTEIN"/>
    <property type="match status" value="1"/>
</dbReference>
<feature type="region of interest" description="Disordered" evidence="1">
    <location>
        <begin position="23"/>
        <end position="53"/>
    </location>
</feature>
<dbReference type="Proteomes" id="UP001596407">
    <property type="component" value="Unassembled WGS sequence"/>
</dbReference>
<dbReference type="InterPro" id="IPR006311">
    <property type="entry name" value="TAT_signal"/>
</dbReference>
<accession>A0ABD5WPD9</accession>
<feature type="region of interest" description="Disordered" evidence="1">
    <location>
        <begin position="151"/>
        <end position="204"/>
    </location>
</feature>
<protein>
    <submittedName>
        <fullName evidence="3">DUF302 domain-containing protein</fullName>
    </submittedName>
</protein>
<dbReference type="CDD" id="cd14797">
    <property type="entry name" value="DUF302"/>
    <property type="match status" value="1"/>
</dbReference>
<dbReference type="SUPFAM" id="SSF103247">
    <property type="entry name" value="TT1751-like"/>
    <property type="match status" value="1"/>
</dbReference>